<dbReference type="InterPro" id="IPR014074">
    <property type="entry name" value="Carboxysome_shell_carb_anhy"/>
</dbReference>
<keyword evidence="5" id="KW-1185">Reference proteome</keyword>
<feature type="domain" description="Carboxysome Shell Carbonic Anhydrase C-terminal" evidence="2">
    <location>
        <begin position="343"/>
        <end position="458"/>
    </location>
</feature>
<accession>A0A6F8PQ17</accession>
<dbReference type="EMBL" id="AP021888">
    <property type="protein sequence ID" value="BBP44127.1"/>
    <property type="molecule type" value="Genomic_DNA"/>
</dbReference>
<dbReference type="Pfam" id="PF20686">
    <property type="entry name" value="CsoSCA_cat"/>
    <property type="match status" value="1"/>
</dbReference>
<dbReference type="NCBIfam" id="TIGR02701">
    <property type="entry name" value="shell_carb_anhy"/>
    <property type="match status" value="1"/>
</dbReference>
<dbReference type="AlphaFoldDB" id="A0A6F8PQ17"/>
<dbReference type="GO" id="GO:0015977">
    <property type="term" value="P:carbon fixation"/>
    <property type="evidence" value="ECO:0007669"/>
    <property type="project" value="UniProtKB-UniRule"/>
</dbReference>
<dbReference type="Gene3D" id="3.30.1330.140">
    <property type="entry name" value="Carboxysome Shell Carbonic Anhydrase, C-terminal domain"/>
    <property type="match status" value="1"/>
</dbReference>
<dbReference type="Pfam" id="PF08936">
    <property type="entry name" value="CsoSCA_C"/>
    <property type="match status" value="1"/>
</dbReference>
<feature type="domain" description="Carboxysome Shell Carbonic Anhydrase catalytic" evidence="3">
    <location>
        <begin position="109"/>
        <end position="342"/>
    </location>
</feature>
<evidence type="ECO:0000259" key="3">
    <source>
        <dbReference type="Pfam" id="PF20686"/>
    </source>
</evidence>
<reference evidence="5" key="1">
    <citation type="submission" date="2019-11" db="EMBL/GenBank/DDBJ databases">
        <title>Isolation and characterization of two novel species in the genus Thiomicrorhabdus.</title>
        <authorList>
            <person name="Mochizuki J."/>
            <person name="Kojima H."/>
            <person name="Fukui M."/>
        </authorList>
    </citation>
    <scope>NUCLEOTIDE SEQUENCE [LARGE SCALE GENOMIC DNA]</scope>
    <source>
        <strain evidence="5">AkT22</strain>
    </source>
</reference>
<dbReference type="GO" id="GO:0004089">
    <property type="term" value="F:carbonate dehydratase activity"/>
    <property type="evidence" value="ECO:0007669"/>
    <property type="project" value="UniProtKB-UniRule"/>
</dbReference>
<dbReference type="InterPro" id="IPR043066">
    <property type="entry name" value="CsoSCA_C_sf"/>
</dbReference>
<evidence type="ECO:0000256" key="1">
    <source>
        <dbReference type="NCBIfam" id="TIGR02701"/>
    </source>
</evidence>
<evidence type="ECO:0000259" key="2">
    <source>
        <dbReference type="Pfam" id="PF08936"/>
    </source>
</evidence>
<evidence type="ECO:0000313" key="4">
    <source>
        <dbReference type="EMBL" id="BBP44127.1"/>
    </source>
</evidence>
<dbReference type="KEGG" id="tzo:THMIRHAT_18730"/>
<evidence type="ECO:0000313" key="5">
    <source>
        <dbReference type="Proteomes" id="UP000501466"/>
    </source>
</evidence>
<protein>
    <recommendedName>
        <fullName evidence="1">Carboxysome shell carbonic anhydrase</fullName>
        <ecNumber evidence="1">4.2.1.1</ecNumber>
    </recommendedName>
</protein>
<dbReference type="RefSeq" id="WP_243831431.1">
    <property type="nucleotide sequence ID" value="NZ_AP021888.1"/>
</dbReference>
<gene>
    <name evidence="4" type="primary">csoS3</name>
    <name evidence="4" type="ORF">THMIRHAT_18730</name>
</gene>
<dbReference type="InterPro" id="IPR048620">
    <property type="entry name" value="CsoSCA_C"/>
</dbReference>
<name>A0A6F8PQ17_9GAMM</name>
<dbReference type="EC" id="4.2.1.1" evidence="1"/>
<proteinExistence type="predicted"/>
<dbReference type="InterPro" id="IPR048539">
    <property type="entry name" value="CsoSCA_cat"/>
</dbReference>
<organism evidence="4 5">
    <name type="scientific">Thiosulfativibrio zosterae</name>
    <dbReference type="NCBI Taxonomy" id="2675053"/>
    <lineage>
        <taxon>Bacteria</taxon>
        <taxon>Pseudomonadati</taxon>
        <taxon>Pseudomonadota</taxon>
        <taxon>Gammaproteobacteria</taxon>
        <taxon>Thiotrichales</taxon>
        <taxon>Piscirickettsiaceae</taxon>
        <taxon>Thiosulfativibrio</taxon>
    </lineage>
</organism>
<dbReference type="Proteomes" id="UP000501466">
    <property type="component" value="Chromosome"/>
</dbReference>
<sequence length="464" mass="51201">MLKKNMREKSLFWMPIQPKAHLRAVSSTHAKPALMNADSSAQAHALVDLNQNATLRAYETRIKKGFDDLGLGNPTPHVYAQGFFDQFMALSNEFFTQDPLNGQAKNSAESQFRKAGFHAVGIAPCADGRLAHVISYILRLPYSSARRKAHAGALFDVSESVRNWVFVEHSRFREGKPNSAAEPTQYLKIAVYHYSKSDPHHQGCAAHGSDDAKAAQAALERLKDFRQAIENRFGCGASVQTLLIGLNTDDDSLKVHVPNAQGKTCLGRYVETQALYQQTLGMNATQAQAVIESALNACNEDRSSTAPQAAMKGLLAWLIGNNFSQIAYVKDYEQGQYADIGHAERFIGIGNGFEEVQLRNLTYYGFMDTIEEGAADIDVGIKIFKSIQLPKGLPIPVVIRCDYDGKVPGSRDRAQAKAIRLETALHARYPELSAKGQLISLCTLRDYSQAKPAERLKTTRPGHF</sequence>
<dbReference type="GO" id="GO:0031470">
    <property type="term" value="C:carboxysome"/>
    <property type="evidence" value="ECO:0007669"/>
    <property type="project" value="UniProtKB-UniRule"/>
</dbReference>